<feature type="transmembrane region" description="Helical" evidence="18">
    <location>
        <begin position="529"/>
        <end position="553"/>
    </location>
</feature>
<evidence type="ECO:0000256" key="9">
    <source>
        <dbReference type="ARBA" id="ARBA00023065"/>
    </source>
</evidence>
<keyword evidence="9" id="KW-0406">Ion transport</keyword>
<dbReference type="AlphaFoldDB" id="A0AAW0USX9"/>
<evidence type="ECO:0000256" key="18">
    <source>
        <dbReference type="SAM" id="Phobius"/>
    </source>
</evidence>
<feature type="transmembrane region" description="Helical" evidence="18">
    <location>
        <begin position="338"/>
        <end position="360"/>
    </location>
</feature>
<proteinExistence type="inferred from homology"/>
<evidence type="ECO:0000256" key="4">
    <source>
        <dbReference type="ARBA" id="ARBA00022692"/>
    </source>
</evidence>
<evidence type="ECO:0000256" key="15">
    <source>
        <dbReference type="PIRSR" id="PIRSR600175-2"/>
    </source>
</evidence>
<feature type="transmembrane region" description="Helical" evidence="18">
    <location>
        <begin position="366"/>
        <end position="385"/>
    </location>
</feature>
<feature type="transmembrane region" description="Helical" evidence="18">
    <location>
        <begin position="740"/>
        <end position="762"/>
    </location>
</feature>
<keyword evidence="11" id="KW-0325">Glycoprotein</keyword>
<evidence type="ECO:0000256" key="16">
    <source>
        <dbReference type="RuleBase" id="RU003732"/>
    </source>
</evidence>
<feature type="region of interest" description="Disordered" evidence="17">
    <location>
        <begin position="298"/>
        <end position="330"/>
    </location>
</feature>
<feature type="binding site" evidence="14">
    <location>
        <position position="347"/>
    </location>
    <ligand>
        <name>Na(+)</name>
        <dbReference type="ChEBI" id="CHEBI:29101"/>
        <label>1</label>
    </ligand>
</feature>
<evidence type="ECO:0000256" key="6">
    <source>
        <dbReference type="ARBA" id="ARBA00022970"/>
    </source>
</evidence>
<keyword evidence="7 18" id="KW-1133">Transmembrane helix</keyword>
<comment type="similarity">
    <text evidence="2 16">Belongs to the sodium:neurotransmitter symporter (SNF) (TC 2.A.22) family.</text>
</comment>
<evidence type="ECO:0000259" key="19">
    <source>
        <dbReference type="Pfam" id="PF13843"/>
    </source>
</evidence>
<keyword evidence="5 16" id="KW-0769">Symport</keyword>
<protein>
    <recommendedName>
        <fullName evidence="16">Transporter</fullName>
    </recommendedName>
</protein>
<dbReference type="CDD" id="cd10324">
    <property type="entry name" value="SLC6sbd"/>
    <property type="match status" value="1"/>
</dbReference>
<evidence type="ECO:0000313" key="20">
    <source>
        <dbReference type="EMBL" id="KAK8403135.1"/>
    </source>
</evidence>
<dbReference type="GO" id="GO:0005283">
    <property type="term" value="F:amino acid:sodium symporter activity"/>
    <property type="evidence" value="ECO:0007669"/>
    <property type="project" value="TreeGrafter"/>
</dbReference>
<evidence type="ECO:0000256" key="3">
    <source>
        <dbReference type="ARBA" id="ARBA00022448"/>
    </source>
</evidence>
<keyword evidence="4 16" id="KW-0812">Transmembrane</keyword>
<feature type="binding site" evidence="14">
    <location>
        <position position="351"/>
    </location>
    <ligand>
        <name>Na(+)</name>
        <dbReference type="ChEBI" id="CHEBI:29101"/>
        <label>1</label>
    </ligand>
</feature>
<keyword evidence="14" id="KW-0479">Metal-binding</keyword>
<dbReference type="Pfam" id="PF00209">
    <property type="entry name" value="SNF"/>
    <property type="match status" value="1"/>
</dbReference>
<evidence type="ECO:0000256" key="1">
    <source>
        <dbReference type="ARBA" id="ARBA00004141"/>
    </source>
</evidence>
<keyword evidence="8 14" id="KW-0915">Sodium</keyword>
<dbReference type="PRINTS" id="PR00176">
    <property type="entry name" value="NANEUSMPORT"/>
</dbReference>
<dbReference type="EMBL" id="JARAKH010000007">
    <property type="protein sequence ID" value="KAK8403135.1"/>
    <property type="molecule type" value="Genomic_DNA"/>
</dbReference>
<evidence type="ECO:0000256" key="7">
    <source>
        <dbReference type="ARBA" id="ARBA00022989"/>
    </source>
</evidence>
<evidence type="ECO:0000256" key="12">
    <source>
        <dbReference type="ARBA" id="ARBA00023201"/>
    </source>
</evidence>
<dbReference type="SUPFAM" id="SSF161070">
    <property type="entry name" value="SNF-like"/>
    <property type="match status" value="1"/>
</dbReference>
<evidence type="ECO:0000256" key="17">
    <source>
        <dbReference type="SAM" id="MobiDB-lite"/>
    </source>
</evidence>
<comment type="caution">
    <text evidence="20">The sequence shown here is derived from an EMBL/GenBank/DDBJ whole genome shotgun (WGS) entry which is preliminary data.</text>
</comment>
<feature type="binding site" evidence="14">
    <location>
        <position position="683"/>
    </location>
    <ligand>
        <name>Na(+)</name>
        <dbReference type="ChEBI" id="CHEBI:29101"/>
        <label>1</label>
    </ligand>
</feature>
<sequence>MSASQVECKVVTSQAECGVVASQVKWGVVASQVEWGVVASQVEWGVVASQVEWGVVASQVEWGVVASQAECDQRNDLGKKIPPFCVEKWTKTTLPIDSDVIRAPYDYLILFLPDSCIDKIVKETNRYAGQQKQPGFWVNRNMIRASHTIMYLSGYLTESQNHMYWQRREETNNTLVKKAMSRNEFDDVMRYTHFANLNKPNEDDPFWKVAMLFKNINDTATKYVEKTEFVSVDESMIRYFGPHSLKRFMKGKPTRFGFKIWFLPTTTVRFYLSKKAPSEILHLQQERINLSFEDDDVKKHKEQPVPPEQQQRSSPQQEGTTEEREQPQRQQWSNKREFLLSCISMCVGVGNVWRFAFVALENGGGAFLVPYLVVLVLIGKPLYYLEFILGQFPSAGLVDMWAICPAFQGIGYGQALSTWAVSTFYVSLMALCLFYFFASFSSVLPWAVCGPWASSGCVPVYPNATLPEGQRTISSAEEYLVKEVLKVDPEGFQNGIGLPDWRLTLCLLLSWVLIFMAQMKGVKSSGKTAYFTALFPYAVLLTLFIRGVTLPGSLKGILFFLTPHWEKLLNPKVWFAAVNQAFFSLGTGYGVVNTFASYNNFRNNVYLDATIISYTDAFTSVFAGITTFSIMGHLADQMGVEVSQVVRGGGMNLAFISYPDALARFTFLPQLFSVMFFLMMFTLGVGSAVAYNTAIITIISDRFPGLPVWRITLGVCVVGFLVGLIYTTPQGQYVIVLVDYYSGGVSILFLMILETMAVMWVYGLQRFIRDIHFMLDRSTGLFWRLCWGVFNPIFLAVVFVYSQIQHQGLTYGTYVFDSIATGVASILAVTAGSLVPLMFLKEVMKRYDSSKGLRCALINVFSATSEWSPKDPALRQEYRNQQVTENKATAWQLCNCCPWAM</sequence>
<keyword evidence="6" id="KW-0029">Amino-acid transport</keyword>
<keyword evidence="12" id="KW-0739">Sodium transport</keyword>
<dbReference type="GO" id="GO:0015179">
    <property type="term" value="F:L-amino acid transmembrane transporter activity"/>
    <property type="evidence" value="ECO:0007669"/>
    <property type="project" value="TreeGrafter"/>
</dbReference>
<comment type="subcellular location">
    <subcellularLocation>
        <location evidence="1">Membrane</location>
        <topology evidence="1">Multi-pass membrane protein</topology>
    </subcellularLocation>
</comment>
<feature type="domain" description="PiggyBac transposable element-derived protein" evidence="19">
    <location>
        <begin position="104"/>
        <end position="265"/>
    </location>
</feature>
<evidence type="ECO:0000256" key="14">
    <source>
        <dbReference type="PIRSR" id="PIRSR600175-1"/>
    </source>
</evidence>
<evidence type="ECO:0000256" key="13">
    <source>
        <dbReference type="ARBA" id="ARBA00037785"/>
    </source>
</evidence>
<reference evidence="20 21" key="1">
    <citation type="submission" date="2023-03" db="EMBL/GenBank/DDBJ databases">
        <title>High-quality genome of Scylla paramamosain provides insights in environmental adaptation.</title>
        <authorList>
            <person name="Zhang L."/>
        </authorList>
    </citation>
    <scope>NUCLEOTIDE SEQUENCE [LARGE SCALE GENOMIC DNA]</scope>
    <source>
        <strain evidence="20">LZ_2023a</strain>
        <tissue evidence="20">Muscle</tissue>
    </source>
</reference>
<keyword evidence="15" id="KW-1015">Disulfide bond</keyword>
<dbReference type="InterPro" id="IPR000175">
    <property type="entry name" value="Na/ntran_symport"/>
</dbReference>
<dbReference type="PANTHER" id="PTHR11616:SF321">
    <property type="entry name" value="SODIUM-DEPENDENT NUTRIENT AMINO ACID TRANSPORTER 1-RELATED"/>
    <property type="match status" value="1"/>
</dbReference>
<dbReference type="GO" id="GO:0046872">
    <property type="term" value="F:metal ion binding"/>
    <property type="evidence" value="ECO:0007669"/>
    <property type="project" value="UniProtKB-KW"/>
</dbReference>
<accession>A0AAW0USX9</accession>
<evidence type="ECO:0000256" key="2">
    <source>
        <dbReference type="ARBA" id="ARBA00006459"/>
    </source>
</evidence>
<keyword evidence="3 16" id="KW-0813">Transport</keyword>
<evidence type="ECO:0000256" key="8">
    <source>
        <dbReference type="ARBA" id="ARBA00023053"/>
    </source>
</evidence>
<feature type="transmembrane region" description="Helical" evidence="18">
    <location>
        <begin position="617"/>
        <end position="635"/>
    </location>
</feature>
<gene>
    <name evidence="20" type="ORF">O3P69_000970</name>
</gene>
<feature type="disulfide bond" evidence="15">
    <location>
        <begin position="449"/>
        <end position="457"/>
    </location>
</feature>
<feature type="binding site" evidence="14">
    <location>
        <position position="687"/>
    </location>
    <ligand>
        <name>Na(+)</name>
        <dbReference type="ChEBI" id="CHEBI:29101"/>
        <label>1</label>
    </ligand>
</feature>
<dbReference type="InterPro" id="IPR029526">
    <property type="entry name" value="PGBD"/>
</dbReference>
<dbReference type="PROSITE" id="PS00754">
    <property type="entry name" value="NA_NEUROTRAN_SYMP_2"/>
    <property type="match status" value="1"/>
</dbReference>
<evidence type="ECO:0000256" key="10">
    <source>
        <dbReference type="ARBA" id="ARBA00023136"/>
    </source>
</evidence>
<feature type="transmembrane region" description="Helical" evidence="18">
    <location>
        <begin position="708"/>
        <end position="728"/>
    </location>
</feature>
<feature type="compositionally biased region" description="Low complexity" evidence="17">
    <location>
        <begin position="308"/>
        <end position="319"/>
    </location>
</feature>
<feature type="transmembrane region" description="Helical" evidence="18">
    <location>
        <begin position="814"/>
        <end position="840"/>
    </location>
</feature>
<organism evidence="20 21">
    <name type="scientific">Scylla paramamosain</name>
    <name type="common">Mud crab</name>
    <dbReference type="NCBI Taxonomy" id="85552"/>
    <lineage>
        <taxon>Eukaryota</taxon>
        <taxon>Metazoa</taxon>
        <taxon>Ecdysozoa</taxon>
        <taxon>Arthropoda</taxon>
        <taxon>Crustacea</taxon>
        <taxon>Multicrustacea</taxon>
        <taxon>Malacostraca</taxon>
        <taxon>Eumalacostraca</taxon>
        <taxon>Eucarida</taxon>
        <taxon>Decapoda</taxon>
        <taxon>Pleocyemata</taxon>
        <taxon>Brachyura</taxon>
        <taxon>Eubrachyura</taxon>
        <taxon>Portunoidea</taxon>
        <taxon>Portunidae</taxon>
        <taxon>Portuninae</taxon>
        <taxon>Scylla</taxon>
    </lineage>
</organism>
<dbReference type="PROSITE" id="PS00610">
    <property type="entry name" value="NA_NEUROTRAN_SYMP_1"/>
    <property type="match status" value="1"/>
</dbReference>
<feature type="transmembrane region" description="Helical" evidence="18">
    <location>
        <begin position="671"/>
        <end position="696"/>
    </location>
</feature>
<feature type="transmembrane region" description="Helical" evidence="18">
    <location>
        <begin position="782"/>
        <end position="802"/>
    </location>
</feature>
<feature type="transmembrane region" description="Helical" evidence="18">
    <location>
        <begin position="573"/>
        <end position="596"/>
    </location>
</feature>
<dbReference type="GO" id="GO:0005886">
    <property type="term" value="C:plasma membrane"/>
    <property type="evidence" value="ECO:0007669"/>
    <property type="project" value="TreeGrafter"/>
</dbReference>
<dbReference type="PANTHER" id="PTHR11616">
    <property type="entry name" value="SODIUM/CHLORIDE DEPENDENT TRANSPORTER"/>
    <property type="match status" value="1"/>
</dbReference>
<feature type="binding site" evidence="14">
    <location>
        <position position="584"/>
    </location>
    <ligand>
        <name>Na(+)</name>
        <dbReference type="ChEBI" id="CHEBI:29101"/>
        <label>1</label>
    </ligand>
</feature>
<feature type="transmembrane region" description="Helical" evidence="18">
    <location>
        <begin position="416"/>
        <end position="438"/>
    </location>
</feature>
<dbReference type="InterPro" id="IPR037272">
    <property type="entry name" value="SNS_sf"/>
</dbReference>
<evidence type="ECO:0000313" key="21">
    <source>
        <dbReference type="Proteomes" id="UP001487740"/>
    </source>
</evidence>
<dbReference type="Proteomes" id="UP001487740">
    <property type="component" value="Unassembled WGS sequence"/>
</dbReference>
<dbReference type="GO" id="GO:0089718">
    <property type="term" value="P:amino acid import across plasma membrane"/>
    <property type="evidence" value="ECO:0007669"/>
    <property type="project" value="TreeGrafter"/>
</dbReference>
<keyword evidence="10 18" id="KW-0472">Membrane</keyword>
<feature type="transmembrane region" description="Helical" evidence="18">
    <location>
        <begin position="501"/>
        <end position="517"/>
    </location>
</feature>
<name>A0AAW0USX9_SCYPA</name>
<comment type="function">
    <text evidence="13">Unusual broad substrate spectrum amino acid:sodium cotransporter that promotes absorption of the D isomers of essential amino acids. Neutral amino acids are the preferred substrates, especially methionine and phenylalanine.</text>
</comment>
<evidence type="ECO:0000256" key="5">
    <source>
        <dbReference type="ARBA" id="ARBA00022847"/>
    </source>
</evidence>
<dbReference type="PROSITE" id="PS50267">
    <property type="entry name" value="NA_NEUROTRAN_SYMP_3"/>
    <property type="match status" value="1"/>
</dbReference>
<evidence type="ECO:0000256" key="11">
    <source>
        <dbReference type="ARBA" id="ARBA00023180"/>
    </source>
</evidence>
<keyword evidence="21" id="KW-1185">Reference proteome</keyword>
<dbReference type="Pfam" id="PF13843">
    <property type="entry name" value="DDE_Tnp_1_7"/>
    <property type="match status" value="1"/>
</dbReference>